<gene>
    <name evidence="3" type="ORF">NF685_04270</name>
</gene>
<proteinExistence type="predicted"/>
<feature type="region of interest" description="Disordered" evidence="1">
    <location>
        <begin position="799"/>
        <end position="828"/>
    </location>
</feature>
<dbReference type="RefSeq" id="WP_252848716.1">
    <property type="nucleotide sequence ID" value="NZ_BAPW01000012.1"/>
</dbReference>
<dbReference type="InterPro" id="IPR052894">
    <property type="entry name" value="AsmA-related"/>
</dbReference>
<accession>A0ABT1CER1</accession>
<evidence type="ECO:0000313" key="3">
    <source>
        <dbReference type="EMBL" id="MCO6159246.1"/>
    </source>
</evidence>
<keyword evidence="2" id="KW-1133">Transmembrane helix</keyword>
<keyword evidence="2" id="KW-0472">Membrane</keyword>
<keyword evidence="2" id="KW-0812">Transmembrane</keyword>
<keyword evidence="4" id="KW-1185">Reference proteome</keyword>
<sequence>MPHDPFHRASWRVLRLGALVIGTPIALVSVTAMGLLWRLSLGPLDITRLADRFSPVVIQKGVDQAHPAGRLVWQRLLLSWQPGLNHFHPELGLEARDLRILRQDGSATLALGHVALGVRMGPLWRGHIEPTRLAVSDGRIITSRQSNGSVDLDFIDARHGGSKPLPVTFIHLHDIALDHVGVMLRHAIPSHDGNASSHAISVDVQHAALTRPANAGLLGWNGAIDGYAIPGQAPVIPFRITATTVDRKVTWQLHGDDLVPDRLDGLVPYAGDWHLPARIGAVFTTSSGSARHPLPDLSSLTTQSEGRIALSFGAGKIDQKNAGTLSVADGHLVVPFRLVDGHLSIPGAEADIGLIDDQGRTSHFSTQASVDADSALKAKHIAGHVVLSATTLDVAHLAAIWPQFLMKGARRWVTHNMTAGTGEGLHIDASLGGDAGWDSVRPTHVDASFQVEHATVHWLRPVPPAQDVSARFSFPSPDTLAIEFLHGLQPSGDRPSAGPIHLDGGSMLIKDLYAKDQTGVIALDLSCDLGDCARLLAHPRLHLLSRHPLPFTHLSGAVSVHDVLSLPLSSHIENDQIHVDATARFRHVTLGNVVLGRDLTEASGTLAATEKNLNLTGEGLLGGVPTRASFEENFISRAGGVRETVHAVSDFDEAALDRAQISNHGLFKGQAKLVTDYRAGFNGRADVRLALDLTDSALTIPVWHKDASRPASASAHIGLRNGSIVTLDSVEAEGPDLHVMGSGRIADGHVRAIVLDGFEVGRSRGDAVVELPSSETAPVNVHVHAQDLDLSPLFHHEGGPSASVLSGKEARQTRTRAGDKPGQSAKAPHGLDWSVDLATDRLFYGPQKYFARVTAHLEHRNDRLDRARITAMRPVGVVVDLSPHVDGRHLDLRIDNLGTFLTETGMTTRLCGGTARVKGRVGDGGTGSLPPFEGTITVSPFTFRQPPAALTAATHLSVFNWSQASHDRFEVQHLYLPVRVSNDIMTIHEGHLGNPALGATLEGRIGLDKGTLDLRGTVVPVFGLNAAPGRLPNVGKLFSPEKGGGVLAATFTVKGDAGNPELSVNPFAMLLPGVMRQLAK</sequence>
<dbReference type="PANTHER" id="PTHR30441:SF8">
    <property type="entry name" value="DUF748 DOMAIN-CONTAINING PROTEIN"/>
    <property type="match status" value="1"/>
</dbReference>
<comment type="caution">
    <text evidence="3">The sequence shown here is derived from an EMBL/GenBank/DDBJ whole genome shotgun (WGS) entry which is preliminary data.</text>
</comment>
<dbReference type="EMBL" id="JAMXQU010000002">
    <property type="protein sequence ID" value="MCO6159246.1"/>
    <property type="molecule type" value="Genomic_DNA"/>
</dbReference>
<organism evidence="3 4">
    <name type="scientific">Asaia lannensis NBRC 102526</name>
    <dbReference type="NCBI Taxonomy" id="1307926"/>
    <lineage>
        <taxon>Bacteria</taxon>
        <taxon>Pseudomonadati</taxon>
        <taxon>Pseudomonadota</taxon>
        <taxon>Alphaproteobacteria</taxon>
        <taxon>Acetobacterales</taxon>
        <taxon>Acetobacteraceae</taxon>
        <taxon>Asaia</taxon>
    </lineage>
</organism>
<protein>
    <submittedName>
        <fullName evidence="3">AsmA-like C-terminal region-containing protein</fullName>
    </submittedName>
</protein>
<feature type="compositionally biased region" description="Basic and acidic residues" evidence="1">
    <location>
        <begin position="808"/>
        <end position="819"/>
    </location>
</feature>
<evidence type="ECO:0000256" key="2">
    <source>
        <dbReference type="SAM" id="Phobius"/>
    </source>
</evidence>
<evidence type="ECO:0000313" key="4">
    <source>
        <dbReference type="Proteomes" id="UP001523401"/>
    </source>
</evidence>
<feature type="transmembrane region" description="Helical" evidence="2">
    <location>
        <begin position="12"/>
        <end position="37"/>
    </location>
</feature>
<dbReference type="Proteomes" id="UP001523401">
    <property type="component" value="Unassembled WGS sequence"/>
</dbReference>
<dbReference type="PANTHER" id="PTHR30441">
    <property type="entry name" value="DUF748 DOMAIN-CONTAINING PROTEIN"/>
    <property type="match status" value="1"/>
</dbReference>
<evidence type="ECO:0000256" key="1">
    <source>
        <dbReference type="SAM" id="MobiDB-lite"/>
    </source>
</evidence>
<name>A0ABT1CER1_9PROT</name>
<reference evidence="3 4" key="1">
    <citation type="submission" date="2022-06" db="EMBL/GenBank/DDBJ databases">
        <title>Whole-genome of Asaia lannensis strain LMG 27011T.</title>
        <authorList>
            <person name="Sombolestani A."/>
        </authorList>
    </citation>
    <scope>NUCLEOTIDE SEQUENCE [LARGE SCALE GENOMIC DNA]</scope>
    <source>
        <strain evidence="3 4">NBRC 102526</strain>
    </source>
</reference>